<proteinExistence type="predicted"/>
<dbReference type="PANTHER" id="PTHR36440:SF1">
    <property type="entry name" value="PUTATIVE (AFU_ORTHOLOGUE AFUA_8G07350)-RELATED"/>
    <property type="match status" value="1"/>
</dbReference>
<evidence type="ECO:0000313" key="3">
    <source>
        <dbReference type="Proteomes" id="UP000017396"/>
    </source>
</evidence>
<reference evidence="2 3" key="1">
    <citation type="journal article" date="2013" name="PLoS ONE">
        <title>Cultivation and Complete Genome Sequencing of Gloeobacter kilaueensis sp. nov., from a Lava Cave in Kilauea Caldera, Hawai'i.</title>
        <authorList>
            <person name="Saw J.H."/>
            <person name="Schatz M."/>
            <person name="Brown M.V."/>
            <person name="Kunkel D.D."/>
            <person name="Foster J.S."/>
            <person name="Shick H."/>
            <person name="Christensen S."/>
            <person name="Hou S."/>
            <person name="Wan X."/>
            <person name="Donachie S.P."/>
        </authorList>
    </citation>
    <scope>NUCLEOTIDE SEQUENCE [LARGE SCALE GENOMIC DNA]</scope>
    <source>
        <strain evidence="3">JS</strain>
    </source>
</reference>
<dbReference type="Pfam" id="PF07883">
    <property type="entry name" value="Cupin_2"/>
    <property type="match status" value="1"/>
</dbReference>
<dbReference type="PANTHER" id="PTHR36440">
    <property type="entry name" value="PUTATIVE (AFU_ORTHOLOGUE AFUA_8G07350)-RELATED"/>
    <property type="match status" value="1"/>
</dbReference>
<dbReference type="OrthoDB" id="486897at2"/>
<evidence type="ECO:0000313" key="2">
    <source>
        <dbReference type="EMBL" id="AGY57677.1"/>
    </source>
</evidence>
<dbReference type="RefSeq" id="WP_023172776.1">
    <property type="nucleotide sequence ID" value="NC_022600.1"/>
</dbReference>
<dbReference type="Proteomes" id="UP000017396">
    <property type="component" value="Chromosome"/>
</dbReference>
<accession>U5QFC7</accession>
<dbReference type="InterPro" id="IPR011051">
    <property type="entry name" value="RmlC_Cupin_sf"/>
</dbReference>
<feature type="domain" description="Cupin type-2" evidence="1">
    <location>
        <begin position="49"/>
        <end position="120"/>
    </location>
</feature>
<dbReference type="EMBL" id="CP003587">
    <property type="protein sequence ID" value="AGY57677.1"/>
    <property type="molecule type" value="Genomic_DNA"/>
</dbReference>
<name>U5QFC7_GLOK1</name>
<evidence type="ECO:0000259" key="1">
    <source>
        <dbReference type="Pfam" id="PF07883"/>
    </source>
</evidence>
<dbReference type="InterPro" id="IPR013096">
    <property type="entry name" value="Cupin_2"/>
</dbReference>
<dbReference type="Gene3D" id="2.60.120.10">
    <property type="entry name" value="Jelly Rolls"/>
    <property type="match status" value="1"/>
</dbReference>
<dbReference type="InterPro" id="IPR014710">
    <property type="entry name" value="RmlC-like_jellyroll"/>
</dbReference>
<sequence>MKVDYSAALADHNVRKIYRDEGELMEVLGLRMTWKIKAKDTGYAFSVYEVELAPGEGIPLHIHPYAEFFYVLDGSLDFGRIGSDSRQEWLRCHEGESVHAPINAPHGWTNHSDRPTRFLSTSTYYHEAVFNEIGVLVRLEDEVRPLTPEAVQRFEAVAAKHQIFFVEAVDSGHLLDG</sequence>
<dbReference type="KEGG" id="glj:GKIL_1431"/>
<protein>
    <recommendedName>
        <fullName evidence="1">Cupin type-2 domain-containing protein</fullName>
    </recommendedName>
</protein>
<keyword evidence="3" id="KW-1185">Reference proteome</keyword>
<dbReference type="SUPFAM" id="SSF51182">
    <property type="entry name" value="RmlC-like cupins"/>
    <property type="match status" value="1"/>
</dbReference>
<organism evidence="2 3">
    <name type="scientific">Gloeobacter kilaueensis (strain ATCC BAA-2537 / CCAP 1431/1 / ULC 316 / JS1)</name>
    <dbReference type="NCBI Taxonomy" id="1183438"/>
    <lineage>
        <taxon>Bacteria</taxon>
        <taxon>Bacillati</taxon>
        <taxon>Cyanobacteriota</taxon>
        <taxon>Cyanophyceae</taxon>
        <taxon>Gloeobacterales</taxon>
        <taxon>Gloeobacteraceae</taxon>
        <taxon>Gloeobacter</taxon>
    </lineage>
</organism>
<dbReference type="InterPro" id="IPR053146">
    <property type="entry name" value="QDO-like"/>
</dbReference>
<gene>
    <name evidence="2" type="ORF">GKIL_1431</name>
</gene>
<dbReference type="STRING" id="1183438.GKIL_1431"/>
<dbReference type="AlphaFoldDB" id="U5QFC7"/>
<dbReference type="HOGENOM" id="CLU_103066_5_0_3"/>
<dbReference type="eggNOG" id="COG0662">
    <property type="taxonomic scope" value="Bacteria"/>
</dbReference>